<feature type="compositionally biased region" description="Basic residues" evidence="1">
    <location>
        <begin position="46"/>
        <end position="61"/>
    </location>
</feature>
<dbReference type="EMBL" id="JAOYFB010000003">
    <property type="protein sequence ID" value="KAK4011177.1"/>
    <property type="molecule type" value="Genomic_DNA"/>
</dbReference>
<comment type="caution">
    <text evidence="2">The sequence shown here is derived from an EMBL/GenBank/DDBJ whole genome shotgun (WGS) entry which is preliminary data.</text>
</comment>
<dbReference type="Proteomes" id="UP001234178">
    <property type="component" value="Unassembled WGS sequence"/>
</dbReference>
<proteinExistence type="predicted"/>
<organism evidence="2 3">
    <name type="scientific">Daphnia magna</name>
    <dbReference type="NCBI Taxonomy" id="35525"/>
    <lineage>
        <taxon>Eukaryota</taxon>
        <taxon>Metazoa</taxon>
        <taxon>Ecdysozoa</taxon>
        <taxon>Arthropoda</taxon>
        <taxon>Crustacea</taxon>
        <taxon>Branchiopoda</taxon>
        <taxon>Diplostraca</taxon>
        <taxon>Cladocera</taxon>
        <taxon>Anomopoda</taxon>
        <taxon>Daphniidae</taxon>
        <taxon>Daphnia</taxon>
    </lineage>
</organism>
<evidence type="ECO:0000313" key="2">
    <source>
        <dbReference type="EMBL" id="KAK4011177.1"/>
    </source>
</evidence>
<gene>
    <name evidence="2" type="ORF">OUZ56_020291</name>
</gene>
<reference evidence="2 3" key="1">
    <citation type="journal article" date="2023" name="Nucleic Acids Res.">
        <title>The hologenome of Daphnia magna reveals possible DNA methylation and microbiome-mediated evolution of the host genome.</title>
        <authorList>
            <person name="Chaturvedi A."/>
            <person name="Li X."/>
            <person name="Dhandapani V."/>
            <person name="Marshall H."/>
            <person name="Kissane S."/>
            <person name="Cuenca-Cambronero M."/>
            <person name="Asole G."/>
            <person name="Calvet F."/>
            <person name="Ruiz-Romero M."/>
            <person name="Marangio P."/>
            <person name="Guigo R."/>
            <person name="Rago D."/>
            <person name="Mirbahai L."/>
            <person name="Eastwood N."/>
            <person name="Colbourne J.K."/>
            <person name="Zhou J."/>
            <person name="Mallon E."/>
            <person name="Orsini L."/>
        </authorList>
    </citation>
    <scope>NUCLEOTIDE SEQUENCE [LARGE SCALE GENOMIC DNA]</scope>
    <source>
        <strain evidence="2">LRV0_1</strain>
    </source>
</reference>
<sequence length="139" mass="16048">MNLSSSGAMFETKGRGFRKLLFTFFPQGLAQFSYLPPSVPGVLSSKRRGKKWRARRRKKERKKEERITAYSGPCSQRVRMQRCFTYSQAIFSMGCAQQKVGFVLQLKKTGHRSREHQSTLGRSNVRNTSKLKSFVQTNF</sequence>
<feature type="region of interest" description="Disordered" evidence="1">
    <location>
        <begin position="46"/>
        <end position="66"/>
    </location>
</feature>
<name>A0ABQ9ZE29_9CRUS</name>
<keyword evidence="3" id="KW-1185">Reference proteome</keyword>
<evidence type="ECO:0000313" key="3">
    <source>
        <dbReference type="Proteomes" id="UP001234178"/>
    </source>
</evidence>
<evidence type="ECO:0000256" key="1">
    <source>
        <dbReference type="SAM" id="MobiDB-lite"/>
    </source>
</evidence>
<accession>A0ABQ9ZE29</accession>
<protein>
    <submittedName>
        <fullName evidence="2">Uncharacterized protein</fullName>
    </submittedName>
</protein>